<sequence>MSPTLTSMLQESAYTFEGMSISSKQLQYKNFISLTLIKKTTMTLKSPKYK</sequence>
<dbReference type="Proteomes" id="UP000006251">
    <property type="component" value="Unassembled WGS sequence"/>
</dbReference>
<protein>
    <submittedName>
        <fullName evidence="1">Uncharacterized protein</fullName>
    </submittedName>
</protein>
<proteinExistence type="predicted"/>
<dbReference type="AlphaFoldDB" id="K6ZAT0"/>
<evidence type="ECO:0000313" key="2">
    <source>
        <dbReference type="Proteomes" id="UP000006251"/>
    </source>
</evidence>
<reference evidence="2" key="1">
    <citation type="journal article" date="2014" name="Environ. Microbiol.">
        <title>Comparative genomics of the marine bacterial genus Glaciecola reveals the high degree of genomic diversity and genomic characteristic for cold adaptation.</title>
        <authorList>
            <person name="Qin Q.L."/>
            <person name="Xie B.B."/>
            <person name="Yu Y."/>
            <person name="Shu Y.L."/>
            <person name="Rong J.C."/>
            <person name="Zhang Y.J."/>
            <person name="Zhao D.L."/>
            <person name="Chen X.L."/>
            <person name="Zhang X.Y."/>
            <person name="Chen B."/>
            <person name="Zhou B.C."/>
            <person name="Zhang Y.Z."/>
        </authorList>
    </citation>
    <scope>NUCLEOTIDE SEQUENCE [LARGE SCALE GENOMIC DNA]</scope>
    <source>
        <strain evidence="2">ACAM 615</strain>
    </source>
</reference>
<dbReference type="EMBL" id="BAEQ01000013">
    <property type="protein sequence ID" value="GAC27467.1"/>
    <property type="molecule type" value="Genomic_DNA"/>
</dbReference>
<accession>K6ZAT0</accession>
<gene>
    <name evidence="1" type="ORF">GPAL_0587</name>
</gene>
<keyword evidence="2" id="KW-1185">Reference proteome</keyword>
<name>K6ZAT0_9ALTE</name>
<comment type="caution">
    <text evidence="1">The sequence shown here is derived from an EMBL/GenBank/DDBJ whole genome shotgun (WGS) entry which is preliminary data.</text>
</comment>
<evidence type="ECO:0000313" key="1">
    <source>
        <dbReference type="EMBL" id="GAC27467.1"/>
    </source>
</evidence>
<organism evidence="1 2">
    <name type="scientific">Brumicola pallidula DSM 14239 = ACAM 615</name>
    <dbReference type="NCBI Taxonomy" id="1121922"/>
    <lineage>
        <taxon>Bacteria</taxon>
        <taxon>Pseudomonadati</taxon>
        <taxon>Pseudomonadota</taxon>
        <taxon>Gammaproteobacteria</taxon>
        <taxon>Alteromonadales</taxon>
        <taxon>Alteromonadaceae</taxon>
        <taxon>Brumicola</taxon>
    </lineage>
</organism>